<dbReference type="PANTHER" id="PTHR14859">
    <property type="entry name" value="CALCOFLUOR WHITE HYPERSENSITIVE PROTEIN PRECURSOR"/>
    <property type="match status" value="1"/>
</dbReference>
<dbReference type="PANTHER" id="PTHR14859:SF15">
    <property type="entry name" value="ENDONUCLEASE_EXONUCLEASE_PHOSPHATASE DOMAIN-CONTAINING PROTEIN"/>
    <property type="match status" value="1"/>
</dbReference>
<reference evidence="2 3" key="1">
    <citation type="journal article" date="2020" name="Microorganisms">
        <title>Osmotic Adaptation and Compatible Solute Biosynthesis of Phototrophic Bacteria as Revealed from Genome Analyses.</title>
        <authorList>
            <person name="Imhoff J.F."/>
            <person name="Rahn T."/>
            <person name="Kunzel S."/>
            <person name="Keller A."/>
            <person name="Neulinger S.C."/>
        </authorList>
    </citation>
    <scope>NUCLEOTIDE SEQUENCE [LARGE SCALE GENOMIC DNA]</scope>
    <source>
        <strain evidence="2 3">DSM 15382</strain>
    </source>
</reference>
<dbReference type="Gene3D" id="3.60.10.10">
    <property type="entry name" value="Endonuclease/exonuclease/phosphatase"/>
    <property type="match status" value="1"/>
</dbReference>
<dbReference type="EMBL" id="NRSG01000124">
    <property type="protein sequence ID" value="MBK1659795.1"/>
    <property type="molecule type" value="Genomic_DNA"/>
</dbReference>
<dbReference type="Proteomes" id="UP000697995">
    <property type="component" value="Unassembled WGS sequence"/>
</dbReference>
<comment type="caution">
    <text evidence="2">The sequence shown here is derived from an EMBL/GenBank/DDBJ whole genome shotgun (WGS) entry which is preliminary data.</text>
</comment>
<evidence type="ECO:0000313" key="3">
    <source>
        <dbReference type="Proteomes" id="UP000697995"/>
    </source>
</evidence>
<keyword evidence="3" id="KW-1185">Reference proteome</keyword>
<name>A0ABS1CZN9_9PROT</name>
<gene>
    <name evidence="2" type="ORF">CKO45_16300</name>
</gene>
<dbReference type="InterPro" id="IPR005135">
    <property type="entry name" value="Endo/exonuclease/phosphatase"/>
</dbReference>
<organism evidence="2 3">
    <name type="scientific">Paracraurococcus ruber</name>
    <dbReference type="NCBI Taxonomy" id="77675"/>
    <lineage>
        <taxon>Bacteria</taxon>
        <taxon>Pseudomonadati</taxon>
        <taxon>Pseudomonadota</taxon>
        <taxon>Alphaproteobacteria</taxon>
        <taxon>Acetobacterales</taxon>
        <taxon>Roseomonadaceae</taxon>
        <taxon>Paracraurococcus</taxon>
    </lineage>
</organism>
<proteinExistence type="predicted"/>
<evidence type="ECO:0000259" key="1">
    <source>
        <dbReference type="Pfam" id="PF03372"/>
    </source>
</evidence>
<dbReference type="Pfam" id="PF03372">
    <property type="entry name" value="Exo_endo_phos"/>
    <property type="match status" value="1"/>
</dbReference>
<dbReference type="InterPro" id="IPR051916">
    <property type="entry name" value="GPI-anchor_lipid_remodeler"/>
</dbReference>
<accession>A0ABS1CZN9</accession>
<dbReference type="InterPro" id="IPR036691">
    <property type="entry name" value="Endo/exonu/phosph_ase_sf"/>
</dbReference>
<evidence type="ECO:0000313" key="2">
    <source>
        <dbReference type="EMBL" id="MBK1659795.1"/>
    </source>
</evidence>
<feature type="domain" description="Endonuclease/exonuclease/phosphatase" evidence="1">
    <location>
        <begin position="96"/>
        <end position="315"/>
    </location>
</feature>
<dbReference type="SUPFAM" id="SSF56219">
    <property type="entry name" value="DNase I-like"/>
    <property type="match status" value="1"/>
</dbReference>
<protein>
    <recommendedName>
        <fullName evidence="1">Endonuclease/exonuclease/phosphatase domain-containing protein</fullName>
    </recommendedName>
</protein>
<sequence length="335" mass="36000">MLELCSATRHSRGWPPWPATIPCHRLPHQVSAPGSLRRDRGGPISAATAARLARPIAAQDSALPIFRLLRPAAAIRADAHRRSAAEETGAPALRVASWNIHKCVGTDGQFDPGRVTAVIAELDAELVALQEVDRRFGRRTALLDARRLAQETGLVPLPVSDLPDGMGWHGNAILVRPGTTWRLQRLHLPGAEPRGAVVAELDLPGGRGPLRVVAAHFGLLRRCRTRQAAAVVAAVARGRDMPTLMMGDLNEWRLDRQRSALRGLEPVFRGVAAGVPSFPSRRPFLPLDRILGCARAPVLAVEAHDTPLARTASDHLPLKALVRLPATVPALASAA</sequence>